<dbReference type="Proteomes" id="UP000831701">
    <property type="component" value="Chromosome 22"/>
</dbReference>
<evidence type="ECO:0000313" key="2">
    <source>
        <dbReference type="Proteomes" id="UP000831701"/>
    </source>
</evidence>
<name>A0ACB8VEJ9_9TELE</name>
<organism evidence="1 2">
    <name type="scientific">Scortum barcoo</name>
    <name type="common">barcoo grunter</name>
    <dbReference type="NCBI Taxonomy" id="214431"/>
    <lineage>
        <taxon>Eukaryota</taxon>
        <taxon>Metazoa</taxon>
        <taxon>Chordata</taxon>
        <taxon>Craniata</taxon>
        <taxon>Vertebrata</taxon>
        <taxon>Euteleostomi</taxon>
        <taxon>Actinopterygii</taxon>
        <taxon>Neopterygii</taxon>
        <taxon>Teleostei</taxon>
        <taxon>Neoteleostei</taxon>
        <taxon>Acanthomorphata</taxon>
        <taxon>Eupercaria</taxon>
        <taxon>Centrarchiformes</taxon>
        <taxon>Terapontoidei</taxon>
        <taxon>Terapontidae</taxon>
        <taxon>Scortum</taxon>
    </lineage>
</organism>
<comment type="caution">
    <text evidence="1">The sequence shown here is derived from an EMBL/GenBank/DDBJ whole genome shotgun (WGS) entry which is preliminary data.</text>
</comment>
<keyword evidence="2" id="KW-1185">Reference proteome</keyword>
<gene>
    <name evidence="1" type="ORF">L3Q82_004898</name>
</gene>
<proteinExistence type="predicted"/>
<protein>
    <submittedName>
        <fullName evidence="1">Uncharacterized protein</fullName>
    </submittedName>
</protein>
<dbReference type="EMBL" id="CM041552">
    <property type="protein sequence ID" value="KAI3353653.1"/>
    <property type="molecule type" value="Genomic_DNA"/>
</dbReference>
<accession>A0ACB8VEJ9</accession>
<reference evidence="1" key="1">
    <citation type="submission" date="2022-04" db="EMBL/GenBank/DDBJ databases">
        <title>Jade perch genome.</title>
        <authorList>
            <person name="Chao B."/>
        </authorList>
    </citation>
    <scope>NUCLEOTIDE SEQUENCE</scope>
    <source>
        <strain evidence="1">CB-2022</strain>
    </source>
</reference>
<evidence type="ECO:0000313" key="1">
    <source>
        <dbReference type="EMBL" id="KAI3353653.1"/>
    </source>
</evidence>
<sequence length="1251" mass="138687">MCERREPFGGGELRNNNQQGGVLADGDANANEIRTEDDVRTGNTSTLSGLTTDAAEQDKVIIWGTDSQCDDPELAEFEMLECQELEAYLVGEGEDFVGLAERKELQERPPPCNKATVEQAADNKSGEERKSVLHSASEQESSVSHVSESREASRTELCSETDVFVTCLSTISSMDTAMDTAGRTQTTDSWHNASGPYSTISEDLTLVSQTCNTISERNKPSQRASHPPLSSGKSTINRKDVDMNLNSTVHSEDLVSQAQVSNGVVPSKDVTDEHRKNNNQRNKAGNAISGGGCDRGSTEHKGLPAAKNSHEGSNIKMDKSTQADEAPDVNYSPHKTGTKGTQSSIESRAIKKQESFDNTLKKQNSFDKSFKKQPSFENNLKKQHSFDNTLKKQGSFENTASSSSSSLERRKPWGSPSRPATPTSPKTTSCSPKRRPPGSPAKVQGIRALSLERSSSPQRDFSQTIKLPGKTSLSSGIPKPVLPQQKEPEPRRSSPPQKPKNVRPKIITYVRKNPQAKPQGTDAPLEASALPLRLSSYSSPPAQKDPKVGPQPKSTPVLCSSNLLFDKYRQEMQKAGYYPAGTAVTGVKPTGSTVPQRPSGKSDSFHEDMPEKYLHEHVSQEGGSVYRSPRALRPQLGLGAVTRQPAAKARVQQTGQRSALSHPATQGHQDPAGLGEQKRSGERGAETSPKSLLLKPGQSGLRPPGFSALPAARLAAFGFARSSSVSSVSSNQSNDSSHSDPCRPSQHGSSGSDDTPIHKAAGPPGEASHVQSRTQPPNAPSLQRRSLPPQRCSPLASRKEVQKDTEAAMPPKSSPKRFAVVSPKPQSPVRGRTPVVHGTVRTERAQELDRALIQQLRDRCEQQALQLQSLQAQLKKASLCLDVFSITTQHFCHKSESAIVKERELSLELARIRDEVAWYYKRQLEQRMILISDLVKPIKAPHFVPAFSVAHWEQLQKEKQELERRFEAELQGLRAQQQRELGALEERLKEQHMAEAESLQAQQQAELEELRVKQQEQINEMSESQEASLMEMETAHNDTLATLQEEHARTVKNLKMAHEQQTKSLEEEFEKIRLSLQDQVDTLTFQNRSLRDRAKRFEEALRRSTDEQIVDALAPYKHIEEDLKSLKEVLEMKNQQIHQQDLKISELEKIAEKNVYLEERVQVLQQQNEDLKERIDKNLAVSRQLSEENANLQVHVEKESNEKKRLSRTNEELLWRLQTGELSPHMSPTSSPIHRPCSGPGSPARPHSYHQ</sequence>